<organism evidence="2 3">
    <name type="scientific">Echinicola pacifica</name>
    <dbReference type="NCBI Taxonomy" id="346377"/>
    <lineage>
        <taxon>Bacteria</taxon>
        <taxon>Pseudomonadati</taxon>
        <taxon>Bacteroidota</taxon>
        <taxon>Cytophagia</taxon>
        <taxon>Cytophagales</taxon>
        <taxon>Cyclobacteriaceae</taxon>
        <taxon>Echinicola</taxon>
    </lineage>
</organism>
<feature type="transmembrane region" description="Helical" evidence="1">
    <location>
        <begin position="9"/>
        <end position="29"/>
    </location>
</feature>
<dbReference type="Pfam" id="PF20587">
    <property type="entry name" value="DUF6789"/>
    <property type="match status" value="1"/>
</dbReference>
<evidence type="ECO:0000313" key="2">
    <source>
        <dbReference type="EMBL" id="GGZ30788.1"/>
    </source>
</evidence>
<dbReference type="Proteomes" id="UP000619457">
    <property type="component" value="Unassembled WGS sequence"/>
</dbReference>
<dbReference type="EMBL" id="BMWX01000004">
    <property type="protein sequence ID" value="GGZ30788.1"/>
    <property type="molecule type" value="Genomic_DNA"/>
</dbReference>
<keyword evidence="1" id="KW-0812">Transmembrane</keyword>
<reference evidence="2" key="2">
    <citation type="submission" date="2020-09" db="EMBL/GenBank/DDBJ databases">
        <authorList>
            <person name="Sun Q."/>
            <person name="Kim S."/>
        </authorList>
    </citation>
    <scope>NUCLEOTIDE SEQUENCE</scope>
    <source>
        <strain evidence="2">KCTC 12368</strain>
    </source>
</reference>
<evidence type="ECO:0008006" key="4">
    <source>
        <dbReference type="Google" id="ProtNLM"/>
    </source>
</evidence>
<feature type="transmembrane region" description="Helical" evidence="1">
    <location>
        <begin position="113"/>
        <end position="132"/>
    </location>
</feature>
<dbReference type="AlphaFoldDB" id="A0A918Q1P6"/>
<protein>
    <recommendedName>
        <fullName evidence="4">DUF1440 domain-containing protein</fullName>
    </recommendedName>
</protein>
<keyword evidence="1" id="KW-0472">Membrane</keyword>
<keyword evidence="1" id="KW-1133">Transmembrane helix</keyword>
<proteinExistence type="predicted"/>
<feature type="transmembrane region" description="Helical" evidence="1">
    <location>
        <begin position="86"/>
        <end position="107"/>
    </location>
</feature>
<reference evidence="2" key="1">
    <citation type="journal article" date="2014" name="Int. J. Syst. Evol. Microbiol.">
        <title>Complete genome sequence of Corynebacterium casei LMG S-19264T (=DSM 44701T), isolated from a smear-ripened cheese.</title>
        <authorList>
            <consortium name="US DOE Joint Genome Institute (JGI-PGF)"/>
            <person name="Walter F."/>
            <person name="Albersmeier A."/>
            <person name="Kalinowski J."/>
            <person name="Ruckert C."/>
        </authorList>
    </citation>
    <scope>NUCLEOTIDE SEQUENCE</scope>
    <source>
        <strain evidence="2">KCTC 12368</strain>
    </source>
</reference>
<evidence type="ECO:0000256" key="1">
    <source>
        <dbReference type="SAM" id="Phobius"/>
    </source>
</evidence>
<sequence length="153" mass="16516">MNPKIQKTILAGLIGTAVMTLIMILAPMMGMPKMSAPGMLSGMLGTPLFVGWLMHFMIGIMFAFAYSYAILCLFNHKIQNIYLKGAVFGFMVFVVAQIMMAIMGAMMPMPDMAGSKALMMLGSLMGHIFYGITVAKTVGEEACEVKPDGSQAK</sequence>
<dbReference type="InterPro" id="IPR046739">
    <property type="entry name" value="DUF6789"/>
</dbReference>
<name>A0A918Q1P6_9BACT</name>
<gene>
    <name evidence="2" type="ORF">GCM10007049_24610</name>
</gene>
<evidence type="ECO:0000313" key="3">
    <source>
        <dbReference type="Proteomes" id="UP000619457"/>
    </source>
</evidence>
<comment type="caution">
    <text evidence="2">The sequence shown here is derived from an EMBL/GenBank/DDBJ whole genome shotgun (WGS) entry which is preliminary data.</text>
</comment>
<keyword evidence="3" id="KW-1185">Reference proteome</keyword>
<accession>A0A918Q1P6</accession>
<dbReference type="RefSeq" id="WP_018474661.1">
    <property type="nucleotide sequence ID" value="NZ_BMWX01000004.1"/>
</dbReference>
<feature type="transmembrane region" description="Helical" evidence="1">
    <location>
        <begin position="49"/>
        <end position="74"/>
    </location>
</feature>